<evidence type="ECO:0000313" key="1">
    <source>
        <dbReference type="EMBL" id="KAI8021184.1"/>
    </source>
</evidence>
<dbReference type="EMBL" id="CM045763">
    <property type="protein sequence ID" value="KAI8021184.1"/>
    <property type="molecule type" value="Genomic_DNA"/>
</dbReference>
<accession>A0ACC0I7R1</accession>
<proteinExistence type="predicted"/>
<reference evidence="1 2" key="1">
    <citation type="journal article" date="2022" name="Plant J.">
        <title>Chromosome-level genome of Camellia lanceoleosa provides a valuable resource for understanding genome evolution and self-incompatibility.</title>
        <authorList>
            <person name="Gong W."/>
            <person name="Xiao S."/>
            <person name="Wang L."/>
            <person name="Liao Z."/>
            <person name="Chang Y."/>
            <person name="Mo W."/>
            <person name="Hu G."/>
            <person name="Li W."/>
            <person name="Zhao G."/>
            <person name="Zhu H."/>
            <person name="Hu X."/>
            <person name="Ji K."/>
            <person name="Xiang X."/>
            <person name="Song Q."/>
            <person name="Yuan D."/>
            <person name="Jin S."/>
            <person name="Zhang L."/>
        </authorList>
    </citation>
    <scope>NUCLEOTIDE SEQUENCE [LARGE SCALE GENOMIC DNA]</scope>
    <source>
        <strain evidence="1">SQ_2022a</strain>
    </source>
</reference>
<keyword evidence="1" id="KW-0813">Transport</keyword>
<keyword evidence="1" id="KW-0407">Ion channel</keyword>
<comment type="caution">
    <text evidence="1">The sequence shown here is derived from an EMBL/GenBank/DDBJ whole genome shotgun (WGS) entry which is preliminary data.</text>
</comment>
<organism evidence="1 2">
    <name type="scientific">Camellia lanceoleosa</name>
    <dbReference type="NCBI Taxonomy" id="1840588"/>
    <lineage>
        <taxon>Eukaryota</taxon>
        <taxon>Viridiplantae</taxon>
        <taxon>Streptophyta</taxon>
        <taxon>Embryophyta</taxon>
        <taxon>Tracheophyta</taxon>
        <taxon>Spermatophyta</taxon>
        <taxon>Magnoliopsida</taxon>
        <taxon>eudicotyledons</taxon>
        <taxon>Gunneridae</taxon>
        <taxon>Pentapetalae</taxon>
        <taxon>asterids</taxon>
        <taxon>Ericales</taxon>
        <taxon>Theaceae</taxon>
        <taxon>Camellia</taxon>
    </lineage>
</organism>
<dbReference type="Proteomes" id="UP001060215">
    <property type="component" value="Chromosome 6"/>
</dbReference>
<keyword evidence="2" id="KW-1185">Reference proteome</keyword>
<evidence type="ECO:0000313" key="2">
    <source>
        <dbReference type="Proteomes" id="UP001060215"/>
    </source>
</evidence>
<name>A0ACC0I7R1_9ERIC</name>
<sequence>MPAVFTGMLGGEELSQAYASGDVFVIPSESETLGHIMSFSENRDLSFNNFTSDLPSSFIALTNISILHVQNNQLTGSLDVLANLTLTDLYDRNSFDNGPAPPSPPYTSPPPGRPHNNRSHSPPGADSPQGSGGQSSNPDHGNKKALAAGLIIGIALGSSAWETFLVVLVLYTAWVSPFEFGFLEKPNTPLTIADNVVNGFFAIDIILTFFVAYLDKATYLLIDDRKKIAWKYASTWLVFDVISTIPSELARKISPSPLQSFGLFNMLRLWHLQRVSALFARYIDFPFWSM</sequence>
<protein>
    <submittedName>
        <fullName evidence="1">Potassium channel AKT1</fullName>
    </submittedName>
</protein>
<keyword evidence="1" id="KW-0406">Ion transport</keyword>
<gene>
    <name evidence="1" type="ORF">LOK49_LG03G01480</name>
</gene>